<feature type="region of interest" description="Disordered" evidence="1">
    <location>
        <begin position="191"/>
        <end position="214"/>
    </location>
</feature>
<sequence>MTPLTRSAADLANAQSSSADNSETVVAAREYDIGALLHELVRREKLRDERDTARQERQDKQHEDMMRAILSLSVSNRRAESPLPTAPVNDNSGADTPPDPTNTTPPRAEFKAFVDTGKQSDNNGNTCEDLPLQPVSVAFSNDIGPIKPSNKSLRDVQLDFDWYVINGNRENCEKPVDERLGVRVKHHVSLTSDPRTVGGSSLNGDDSDDSDAQE</sequence>
<reference evidence="2 3" key="1">
    <citation type="submission" date="2024-01" db="EMBL/GenBank/DDBJ databases">
        <authorList>
            <person name="Allen C."/>
            <person name="Tagirdzhanova G."/>
        </authorList>
    </citation>
    <scope>NUCLEOTIDE SEQUENCE [LARGE SCALE GENOMIC DNA]</scope>
    <source>
        <strain evidence="2 3">CBS 573.63</strain>
    </source>
</reference>
<evidence type="ECO:0000313" key="2">
    <source>
        <dbReference type="EMBL" id="CAK7269487.1"/>
    </source>
</evidence>
<name>A0ABP0DQ98_9PEZI</name>
<dbReference type="EMBL" id="CAWUOM010000059">
    <property type="protein sequence ID" value="CAK7269487.1"/>
    <property type="molecule type" value="Genomic_DNA"/>
</dbReference>
<organism evidence="2 3">
    <name type="scientific">Sporothrix epigloea</name>
    <dbReference type="NCBI Taxonomy" id="1892477"/>
    <lineage>
        <taxon>Eukaryota</taxon>
        <taxon>Fungi</taxon>
        <taxon>Dikarya</taxon>
        <taxon>Ascomycota</taxon>
        <taxon>Pezizomycotina</taxon>
        <taxon>Sordariomycetes</taxon>
        <taxon>Sordariomycetidae</taxon>
        <taxon>Ophiostomatales</taxon>
        <taxon>Ophiostomataceae</taxon>
        <taxon>Sporothrix</taxon>
    </lineage>
</organism>
<evidence type="ECO:0000256" key="1">
    <source>
        <dbReference type="SAM" id="MobiDB-lite"/>
    </source>
</evidence>
<dbReference type="Proteomes" id="UP001642501">
    <property type="component" value="Unassembled WGS sequence"/>
</dbReference>
<comment type="caution">
    <text evidence="2">The sequence shown here is derived from an EMBL/GenBank/DDBJ whole genome shotgun (WGS) entry which is preliminary data.</text>
</comment>
<feature type="region of interest" description="Disordered" evidence="1">
    <location>
        <begin position="1"/>
        <end position="24"/>
    </location>
</feature>
<evidence type="ECO:0000313" key="3">
    <source>
        <dbReference type="Proteomes" id="UP001642501"/>
    </source>
</evidence>
<feature type="compositionally biased region" description="Basic and acidic residues" evidence="1">
    <location>
        <begin position="42"/>
        <end position="66"/>
    </location>
</feature>
<gene>
    <name evidence="2" type="ORF">SEPCBS57363_003627</name>
</gene>
<protein>
    <submittedName>
        <fullName evidence="2">Uncharacterized protein</fullName>
    </submittedName>
</protein>
<keyword evidence="3" id="KW-1185">Reference proteome</keyword>
<feature type="compositionally biased region" description="Acidic residues" evidence="1">
    <location>
        <begin position="205"/>
        <end position="214"/>
    </location>
</feature>
<proteinExistence type="predicted"/>
<feature type="compositionally biased region" description="Polar residues" evidence="1">
    <location>
        <begin position="13"/>
        <end position="24"/>
    </location>
</feature>
<accession>A0ABP0DQ98</accession>
<feature type="region of interest" description="Disordered" evidence="1">
    <location>
        <begin position="42"/>
        <end position="108"/>
    </location>
</feature>